<accession>A0A351RCE3</accession>
<evidence type="ECO:0000313" key="8">
    <source>
        <dbReference type="EMBL" id="HBA09714.1"/>
    </source>
</evidence>
<dbReference type="InterPro" id="IPR036388">
    <property type="entry name" value="WH-like_DNA-bd_sf"/>
</dbReference>
<dbReference type="EMBL" id="DNAA01000219">
    <property type="protein sequence ID" value="HBA09714.1"/>
    <property type="molecule type" value="Genomic_DNA"/>
</dbReference>
<feature type="domain" description="Methylated-DNA-[protein]-cysteine S-methyltransferase DNA binding" evidence="7">
    <location>
        <begin position="90"/>
        <end position="169"/>
    </location>
</feature>
<dbReference type="InterPro" id="IPR001497">
    <property type="entry name" value="MethylDNA_cys_MeTrfase_AS"/>
</dbReference>
<evidence type="ECO:0000256" key="4">
    <source>
        <dbReference type="ARBA" id="ARBA00022763"/>
    </source>
</evidence>
<dbReference type="SUPFAM" id="SSF53155">
    <property type="entry name" value="Methylated DNA-protein cysteine methyltransferase domain"/>
    <property type="match status" value="1"/>
</dbReference>
<name>A0A351RCE3_9PROT</name>
<evidence type="ECO:0000313" key="9">
    <source>
        <dbReference type="Proteomes" id="UP000264313"/>
    </source>
</evidence>
<dbReference type="PANTHER" id="PTHR10815:SF13">
    <property type="entry name" value="METHYLATED-DNA--PROTEIN-CYSTEINE METHYLTRANSFERASE"/>
    <property type="match status" value="1"/>
</dbReference>
<comment type="catalytic activity">
    <reaction evidence="6">
        <text>a 6-O-methyl-2'-deoxyguanosine in DNA + L-cysteinyl-[protein] = S-methyl-L-cysteinyl-[protein] + a 2'-deoxyguanosine in DNA</text>
        <dbReference type="Rhea" id="RHEA:24000"/>
        <dbReference type="Rhea" id="RHEA-COMP:10131"/>
        <dbReference type="Rhea" id="RHEA-COMP:10132"/>
        <dbReference type="Rhea" id="RHEA-COMP:11367"/>
        <dbReference type="Rhea" id="RHEA-COMP:11368"/>
        <dbReference type="ChEBI" id="CHEBI:29950"/>
        <dbReference type="ChEBI" id="CHEBI:82612"/>
        <dbReference type="ChEBI" id="CHEBI:85445"/>
        <dbReference type="ChEBI" id="CHEBI:85448"/>
        <dbReference type="EC" id="2.1.1.63"/>
    </reaction>
</comment>
<dbReference type="PROSITE" id="PS00374">
    <property type="entry name" value="MGMT"/>
    <property type="match status" value="1"/>
</dbReference>
<dbReference type="Pfam" id="PF01035">
    <property type="entry name" value="DNA_binding_1"/>
    <property type="match status" value="1"/>
</dbReference>
<keyword evidence="3 8" id="KW-0808">Transferase</keyword>
<reference evidence="8 9" key="1">
    <citation type="journal article" date="2018" name="Nat. Biotechnol.">
        <title>A standardized bacterial taxonomy based on genome phylogeny substantially revises the tree of life.</title>
        <authorList>
            <person name="Parks D.H."/>
            <person name="Chuvochina M."/>
            <person name="Waite D.W."/>
            <person name="Rinke C."/>
            <person name="Skarshewski A."/>
            <person name="Chaumeil P.A."/>
            <person name="Hugenholtz P."/>
        </authorList>
    </citation>
    <scope>NUCLEOTIDE SEQUENCE [LARGE SCALE GENOMIC DNA]</scope>
    <source>
        <strain evidence="8">UBA9958</strain>
    </source>
</reference>
<evidence type="ECO:0000256" key="6">
    <source>
        <dbReference type="ARBA" id="ARBA00049348"/>
    </source>
</evidence>
<evidence type="ECO:0000256" key="1">
    <source>
        <dbReference type="ARBA" id="ARBA00001286"/>
    </source>
</evidence>
<comment type="catalytic activity">
    <reaction evidence="1">
        <text>a 4-O-methyl-thymidine in DNA + L-cysteinyl-[protein] = a thymidine in DNA + S-methyl-L-cysteinyl-[protein]</text>
        <dbReference type="Rhea" id="RHEA:53428"/>
        <dbReference type="Rhea" id="RHEA-COMP:10131"/>
        <dbReference type="Rhea" id="RHEA-COMP:10132"/>
        <dbReference type="Rhea" id="RHEA-COMP:13555"/>
        <dbReference type="Rhea" id="RHEA-COMP:13556"/>
        <dbReference type="ChEBI" id="CHEBI:29950"/>
        <dbReference type="ChEBI" id="CHEBI:82612"/>
        <dbReference type="ChEBI" id="CHEBI:137386"/>
        <dbReference type="ChEBI" id="CHEBI:137387"/>
        <dbReference type="EC" id="2.1.1.63"/>
    </reaction>
</comment>
<evidence type="ECO:0000256" key="5">
    <source>
        <dbReference type="ARBA" id="ARBA00023204"/>
    </source>
</evidence>
<dbReference type="GO" id="GO:0006281">
    <property type="term" value="P:DNA repair"/>
    <property type="evidence" value="ECO:0007669"/>
    <property type="project" value="UniProtKB-KW"/>
</dbReference>
<organism evidence="8 9">
    <name type="scientific">Methylotenera mobilis</name>
    <dbReference type="NCBI Taxonomy" id="359408"/>
    <lineage>
        <taxon>Bacteria</taxon>
        <taxon>Pseudomonadati</taxon>
        <taxon>Pseudomonadota</taxon>
        <taxon>Betaproteobacteria</taxon>
        <taxon>Nitrosomonadales</taxon>
        <taxon>Methylophilaceae</taxon>
        <taxon>Methylotenera</taxon>
    </lineage>
</organism>
<protein>
    <submittedName>
        <fullName evidence="8">Cysteine methyltransferase</fullName>
    </submittedName>
</protein>
<proteinExistence type="predicted"/>
<dbReference type="PANTHER" id="PTHR10815">
    <property type="entry name" value="METHYLATED-DNA--PROTEIN-CYSTEINE METHYLTRANSFERASE"/>
    <property type="match status" value="1"/>
</dbReference>
<dbReference type="AlphaFoldDB" id="A0A351RCE3"/>
<keyword evidence="5" id="KW-0234">DNA repair</keyword>
<keyword evidence="4" id="KW-0227">DNA damage</keyword>
<dbReference type="NCBIfam" id="TIGR00589">
    <property type="entry name" value="ogt"/>
    <property type="match status" value="1"/>
</dbReference>
<dbReference type="InterPro" id="IPR036217">
    <property type="entry name" value="MethylDNA_cys_MeTrfase_DNAb"/>
</dbReference>
<dbReference type="STRING" id="1132855.GCA_000384255_00572"/>
<dbReference type="Proteomes" id="UP000264313">
    <property type="component" value="Unassembled WGS sequence"/>
</dbReference>
<dbReference type="GO" id="GO:0032259">
    <property type="term" value="P:methylation"/>
    <property type="evidence" value="ECO:0007669"/>
    <property type="project" value="UniProtKB-KW"/>
</dbReference>
<dbReference type="SUPFAM" id="SSF46767">
    <property type="entry name" value="Methylated DNA-protein cysteine methyltransferase, C-terminal domain"/>
    <property type="match status" value="1"/>
</dbReference>
<sequence length="178" mass="19643">MKTNSPDVNHSALINAPFGQVSITVRHQQLMIKLLPQLSNAQQLPDHDKVTLEKTSTHSLVSMACQQIMQYLQQANITFSLPTNQQGTVFQKRVWQAIYDIPCGQTRTYTEIAQQVGSVPRAVANACGANQLPLVVPCHRVLAKSGLGGFMQGERDGLLIKQWLLQHEGLMSVGVLNE</sequence>
<dbReference type="Gene3D" id="1.10.10.10">
    <property type="entry name" value="Winged helix-like DNA-binding domain superfamily/Winged helix DNA-binding domain"/>
    <property type="match status" value="1"/>
</dbReference>
<dbReference type="InterPro" id="IPR014048">
    <property type="entry name" value="MethylDNA_cys_MeTrfase_DNA-bd"/>
</dbReference>
<gene>
    <name evidence="8" type="ORF">DCW48_09285</name>
</gene>
<evidence type="ECO:0000256" key="2">
    <source>
        <dbReference type="ARBA" id="ARBA00022603"/>
    </source>
</evidence>
<keyword evidence="2 8" id="KW-0489">Methyltransferase</keyword>
<evidence type="ECO:0000256" key="3">
    <source>
        <dbReference type="ARBA" id="ARBA00022679"/>
    </source>
</evidence>
<dbReference type="GO" id="GO:0003908">
    <property type="term" value="F:methylated-DNA-[protein]-cysteine S-methyltransferase activity"/>
    <property type="evidence" value="ECO:0007669"/>
    <property type="project" value="UniProtKB-EC"/>
</dbReference>
<dbReference type="CDD" id="cd06445">
    <property type="entry name" value="ATase"/>
    <property type="match status" value="1"/>
</dbReference>
<comment type="caution">
    <text evidence="8">The sequence shown here is derived from an EMBL/GenBank/DDBJ whole genome shotgun (WGS) entry which is preliminary data.</text>
</comment>
<dbReference type="InterPro" id="IPR036631">
    <property type="entry name" value="MGMT_N_sf"/>
</dbReference>
<evidence type="ECO:0000259" key="7">
    <source>
        <dbReference type="Pfam" id="PF01035"/>
    </source>
</evidence>